<evidence type="ECO:0000313" key="2">
    <source>
        <dbReference type="Proteomes" id="UP001500751"/>
    </source>
</evidence>
<comment type="caution">
    <text evidence="1">The sequence shown here is derived from an EMBL/GenBank/DDBJ whole genome shotgun (WGS) entry which is preliminary data.</text>
</comment>
<evidence type="ECO:0000313" key="1">
    <source>
        <dbReference type="EMBL" id="GAA2040145.1"/>
    </source>
</evidence>
<dbReference type="EMBL" id="BAAAQN010000029">
    <property type="protein sequence ID" value="GAA2040145.1"/>
    <property type="molecule type" value="Genomic_DNA"/>
</dbReference>
<protein>
    <submittedName>
        <fullName evidence="1">Uncharacterized protein</fullName>
    </submittedName>
</protein>
<dbReference type="Proteomes" id="UP001500751">
    <property type="component" value="Unassembled WGS sequence"/>
</dbReference>
<organism evidence="1 2">
    <name type="scientific">Catenulispora yoronensis</name>
    <dbReference type="NCBI Taxonomy" id="450799"/>
    <lineage>
        <taxon>Bacteria</taxon>
        <taxon>Bacillati</taxon>
        <taxon>Actinomycetota</taxon>
        <taxon>Actinomycetes</taxon>
        <taxon>Catenulisporales</taxon>
        <taxon>Catenulisporaceae</taxon>
        <taxon>Catenulispora</taxon>
    </lineage>
</organism>
<proteinExistence type="predicted"/>
<reference evidence="2" key="1">
    <citation type="journal article" date="2019" name="Int. J. Syst. Evol. Microbiol.">
        <title>The Global Catalogue of Microorganisms (GCM) 10K type strain sequencing project: providing services to taxonomists for standard genome sequencing and annotation.</title>
        <authorList>
            <consortium name="The Broad Institute Genomics Platform"/>
            <consortium name="The Broad Institute Genome Sequencing Center for Infectious Disease"/>
            <person name="Wu L."/>
            <person name="Ma J."/>
        </authorList>
    </citation>
    <scope>NUCLEOTIDE SEQUENCE [LARGE SCALE GENOMIC DNA]</scope>
    <source>
        <strain evidence="2">JCM 16014</strain>
    </source>
</reference>
<name>A0ABP5G7X4_9ACTN</name>
<accession>A0ABP5G7X4</accession>
<gene>
    <name evidence="1" type="ORF">GCM10009839_47780</name>
</gene>
<sequence>MPVQPLPSGLLNAQLPTTSPWLPPWNVTCTRTNAVDPAIVALPAHVPTKAAGSNVFETAGGVFTSGSDLTGGEGMLTFGLDAGDVEVVITRRGEGCETFGCDCGSDCGSGDGAGLSGVYPWFSAGVYWLPTYVVGGDEESEPVRACHHHGAVPAVATVMMMVITAPFTVFSLMAELALHSW</sequence>
<keyword evidence="2" id="KW-1185">Reference proteome</keyword>